<organism evidence="1 2">
    <name type="scientific">Campylobacter magnus</name>
    <dbReference type="NCBI Taxonomy" id="3026462"/>
    <lineage>
        <taxon>Bacteria</taxon>
        <taxon>Pseudomonadati</taxon>
        <taxon>Campylobacterota</taxon>
        <taxon>Epsilonproteobacteria</taxon>
        <taxon>Campylobacterales</taxon>
        <taxon>Campylobacteraceae</taxon>
        <taxon>Campylobacter</taxon>
    </lineage>
</organism>
<accession>A0ABT8T645</accession>
<evidence type="ECO:0000313" key="1">
    <source>
        <dbReference type="EMBL" id="MDO2409160.1"/>
    </source>
</evidence>
<gene>
    <name evidence="1" type="ORF">Q2362_03475</name>
</gene>
<evidence type="ECO:0008006" key="3">
    <source>
        <dbReference type="Google" id="ProtNLM"/>
    </source>
</evidence>
<reference evidence="1 2" key="1">
    <citation type="submission" date="2023-06" db="EMBL/GenBank/DDBJ databases">
        <title>Campylobacter magnum sp. nov., isolated from cecal contents of domestic pigs (Sus scrofa domesticus).</title>
        <authorList>
            <person name="Papic B."/>
            <person name="Gruntar I."/>
        </authorList>
    </citation>
    <scope>NUCLEOTIDE SEQUENCE [LARGE SCALE GENOMIC DNA]</scope>
    <source>
        <strain evidence="2">34484-21</strain>
    </source>
</reference>
<proteinExistence type="predicted"/>
<dbReference type="Proteomes" id="UP001171111">
    <property type="component" value="Unassembled WGS sequence"/>
</dbReference>
<sequence>MNNFISLLFSGQKLLLKNTKSLDFKAFSTKRNYELIYGIDESSFHTFVFIRNAKSRFVLKDLEFLNELSEKIASKLGIVVKKRVLFYNSPICSKVLKHEEFKKIWKFYDFM</sequence>
<dbReference type="RefSeq" id="WP_273929860.1">
    <property type="nucleotide sequence ID" value="NZ_JAQSLL010000001.1"/>
</dbReference>
<keyword evidence="2" id="KW-1185">Reference proteome</keyword>
<comment type="caution">
    <text evidence="1">The sequence shown here is derived from an EMBL/GenBank/DDBJ whole genome shotgun (WGS) entry which is preliminary data.</text>
</comment>
<dbReference type="EMBL" id="JAULJQ010000003">
    <property type="protein sequence ID" value="MDO2409160.1"/>
    <property type="molecule type" value="Genomic_DNA"/>
</dbReference>
<protein>
    <recommendedName>
        <fullName evidence="3">Tram-like protein</fullName>
    </recommendedName>
</protein>
<evidence type="ECO:0000313" key="2">
    <source>
        <dbReference type="Proteomes" id="UP001171111"/>
    </source>
</evidence>
<name>A0ABT8T645_9BACT</name>